<evidence type="ECO:0000256" key="2">
    <source>
        <dbReference type="ARBA" id="ARBA00009943"/>
    </source>
</evidence>
<evidence type="ECO:0000256" key="10">
    <source>
        <dbReference type="ARBA" id="ARBA00042933"/>
    </source>
</evidence>
<evidence type="ECO:0000256" key="6">
    <source>
        <dbReference type="ARBA" id="ARBA00023315"/>
    </source>
</evidence>
<dbReference type="GO" id="GO:0016755">
    <property type="term" value="F:aminoacyltransferase activity"/>
    <property type="evidence" value="ECO:0007669"/>
    <property type="project" value="InterPro"/>
</dbReference>
<dbReference type="GO" id="GO:0071555">
    <property type="term" value="P:cell wall organization"/>
    <property type="evidence" value="ECO:0007669"/>
    <property type="project" value="UniProtKB-KW"/>
</dbReference>
<keyword evidence="13" id="KW-1185">Reference proteome</keyword>
<keyword evidence="3" id="KW-0808">Transferase</keyword>
<evidence type="ECO:0000256" key="1">
    <source>
        <dbReference type="ARBA" id="ARBA00004496"/>
    </source>
</evidence>
<evidence type="ECO:0000313" key="12">
    <source>
        <dbReference type="EMBL" id="PZX04821.1"/>
    </source>
</evidence>
<comment type="subcellular location">
    <subcellularLocation>
        <location evidence="1">Cytoplasm</location>
    </subcellularLocation>
</comment>
<comment type="catalytic activity">
    <reaction evidence="11">
        <text>beta-D-GlcNAc-(1-&gt;4)-Mur2Ac(oyl-L-Ala-D-isoglutaminyl-L-Lys-D-Ala-D-Ala)-di-trans,octa-cis-undecaprenyl diphosphate + glycyl-tRNA(Gly) = beta-D-GlcNAc-(1-&gt;4)-Mur2Ac(oyl-L-Ala-D-isoglutaminyl-L-Lys-(N(6)-Gly)-D-Ala-D-Ala)-di-trans,octa-cis-undecaprenyl diphosphate + tRNA(Gly) + H(+)</text>
        <dbReference type="Rhea" id="RHEA:30435"/>
        <dbReference type="Rhea" id="RHEA-COMP:9664"/>
        <dbReference type="Rhea" id="RHEA-COMP:9683"/>
        <dbReference type="ChEBI" id="CHEBI:15378"/>
        <dbReference type="ChEBI" id="CHEBI:62233"/>
        <dbReference type="ChEBI" id="CHEBI:62234"/>
        <dbReference type="ChEBI" id="CHEBI:78442"/>
        <dbReference type="ChEBI" id="CHEBI:78522"/>
        <dbReference type="EC" id="2.3.2.16"/>
    </reaction>
</comment>
<dbReference type="Gene3D" id="3.40.630.30">
    <property type="match status" value="1"/>
</dbReference>
<accession>A0A2W7MHT0</accession>
<gene>
    <name evidence="12" type="ORF">C7437_10370</name>
</gene>
<dbReference type="GO" id="GO:0009252">
    <property type="term" value="P:peptidoglycan biosynthetic process"/>
    <property type="evidence" value="ECO:0007669"/>
    <property type="project" value="UniProtKB-KW"/>
</dbReference>
<evidence type="ECO:0000256" key="3">
    <source>
        <dbReference type="ARBA" id="ARBA00022679"/>
    </source>
</evidence>
<keyword evidence="4" id="KW-0133">Cell shape</keyword>
<dbReference type="PANTHER" id="PTHR36174">
    <property type="entry name" value="LIPID II:GLYCINE GLYCYLTRANSFERASE"/>
    <property type="match status" value="1"/>
</dbReference>
<keyword evidence="5" id="KW-0573">Peptidoglycan synthesis</keyword>
<dbReference type="PANTHER" id="PTHR36174:SF1">
    <property type="entry name" value="LIPID II:GLYCINE GLYCYLTRANSFERASE"/>
    <property type="match status" value="1"/>
</dbReference>
<evidence type="ECO:0000256" key="8">
    <source>
        <dbReference type="ARBA" id="ARBA00039074"/>
    </source>
</evidence>
<dbReference type="SUPFAM" id="SSF55729">
    <property type="entry name" value="Acyl-CoA N-acyltransferases (Nat)"/>
    <property type="match status" value="1"/>
</dbReference>
<evidence type="ECO:0000256" key="7">
    <source>
        <dbReference type="ARBA" id="ARBA00023316"/>
    </source>
</evidence>
<keyword evidence="6" id="KW-0012">Acyltransferase</keyword>
<dbReference type="GO" id="GO:0005737">
    <property type="term" value="C:cytoplasm"/>
    <property type="evidence" value="ECO:0007669"/>
    <property type="project" value="UniProtKB-SubCell"/>
</dbReference>
<name>A0A2W7MHT0_9BACI</name>
<reference evidence="12 13" key="1">
    <citation type="submission" date="2018-06" db="EMBL/GenBank/DDBJ databases">
        <title>Genomic Encyclopedia of Type Strains, Phase IV (KMG-IV): sequencing the most valuable type-strain genomes for metagenomic binning, comparative biology and taxonomic classification.</title>
        <authorList>
            <person name="Goeker M."/>
        </authorList>
    </citation>
    <scope>NUCLEOTIDE SEQUENCE [LARGE SCALE GENOMIC DNA]</scope>
    <source>
        <strain evidence="12 13">DSM 5</strain>
    </source>
</reference>
<protein>
    <recommendedName>
        <fullName evidence="9">Lipid II:glycine glycyltransferase</fullName>
        <ecNumber evidence="8">2.3.2.16</ecNumber>
    </recommendedName>
    <alternativeName>
        <fullName evidence="10">Factor essential for expression of methicillin resistance X</fullName>
    </alternativeName>
</protein>
<dbReference type="InterPro" id="IPR003447">
    <property type="entry name" value="FEMABX"/>
</dbReference>
<proteinExistence type="inferred from homology"/>
<dbReference type="InterPro" id="IPR016181">
    <property type="entry name" value="Acyl_CoA_acyltransferase"/>
</dbReference>
<keyword evidence="7" id="KW-0961">Cell wall biogenesis/degradation</keyword>
<evidence type="ECO:0000256" key="5">
    <source>
        <dbReference type="ARBA" id="ARBA00022984"/>
    </source>
</evidence>
<comment type="similarity">
    <text evidence="2">Belongs to the FemABX family.</text>
</comment>
<dbReference type="InterPro" id="IPR050644">
    <property type="entry name" value="PG_Glycine_Bridge_Synth"/>
</dbReference>
<dbReference type="Proteomes" id="UP000248646">
    <property type="component" value="Unassembled WGS sequence"/>
</dbReference>
<dbReference type="PROSITE" id="PS51191">
    <property type="entry name" value="FEMABX"/>
    <property type="match status" value="1"/>
</dbReference>
<sequence>MNVKIKIHYFRNEKLPKESKVPVTCYLHSLSPEGLSNSYETLQIDLQKDESELLKEMNKTTRRQVRRGEELELGHIVIENPTDQDLLEFQNFYNDFAKDKKTHSCNFYHMKTMKLLRDTKSLLITYMKDGKNILCYRVYIIDDKVAMNLYSASTFRKIDNPEFKKMMSQANRFLTWTSILWFKKNDYELYNFGSLTNDENIRRFKVGFGGEIIPVYFGYRAGTITGFILLKIRDLKFIVSAIRKIK</sequence>
<dbReference type="EC" id="2.3.2.16" evidence="8"/>
<evidence type="ECO:0000256" key="11">
    <source>
        <dbReference type="ARBA" id="ARBA00048654"/>
    </source>
</evidence>
<comment type="caution">
    <text evidence="12">The sequence shown here is derived from an EMBL/GenBank/DDBJ whole genome shotgun (WGS) entry which is preliminary data.</text>
</comment>
<organism evidence="12 13">
    <name type="scientific">Psychrobacillus insolitus</name>
    <dbReference type="NCBI Taxonomy" id="1461"/>
    <lineage>
        <taxon>Bacteria</taxon>
        <taxon>Bacillati</taxon>
        <taxon>Bacillota</taxon>
        <taxon>Bacilli</taxon>
        <taxon>Bacillales</taxon>
        <taxon>Bacillaceae</taxon>
        <taxon>Psychrobacillus</taxon>
    </lineage>
</organism>
<evidence type="ECO:0000256" key="9">
    <source>
        <dbReference type="ARBA" id="ARBA00040679"/>
    </source>
</evidence>
<dbReference type="EMBL" id="QKZI01000003">
    <property type="protein sequence ID" value="PZX04821.1"/>
    <property type="molecule type" value="Genomic_DNA"/>
</dbReference>
<dbReference type="AlphaFoldDB" id="A0A2W7MHT0"/>
<evidence type="ECO:0000256" key="4">
    <source>
        <dbReference type="ARBA" id="ARBA00022960"/>
    </source>
</evidence>
<dbReference type="GO" id="GO:0008360">
    <property type="term" value="P:regulation of cell shape"/>
    <property type="evidence" value="ECO:0007669"/>
    <property type="project" value="UniProtKB-KW"/>
</dbReference>
<evidence type="ECO:0000313" key="13">
    <source>
        <dbReference type="Proteomes" id="UP000248646"/>
    </source>
</evidence>